<accession>A0A1G6ZZ21</accession>
<sequence>MPGILAVGEVLIDFTPYGLSDKGDPLFEQNPGGAPANVAAMVSKLGGEASLAAKVGRDGFGEVLARTLEEIGVDASRLVVTGEANTTLAFVHLDDDGERSFSFYRKPGADALLEVTDIPNSAIEAADLLHAGSVSLTKEPARSATLSAVRRAATMGKTISFDPNIREKLIGDLDRLLFDIRGILPFVRYLKVAEEELELIADEPDVKIACRALNRQFGIPVIIVTRGSRGSMLYAEGRFSEVPGFPVRRVDATGAGDAFWGAFLYRLTQGGFVENIPGVPALIEFCRFAGAAGALACTKRGGIPALPNLEEINGFMSGKGQSR</sequence>
<dbReference type="InterPro" id="IPR029056">
    <property type="entry name" value="Ribokinase-like"/>
</dbReference>
<evidence type="ECO:0000256" key="2">
    <source>
        <dbReference type="ARBA" id="ARBA00022679"/>
    </source>
</evidence>
<dbReference type="EMBL" id="FNAR01000003">
    <property type="protein sequence ID" value="SDE07918.1"/>
    <property type="molecule type" value="Genomic_DNA"/>
</dbReference>
<dbReference type="PANTHER" id="PTHR43085:SF54">
    <property type="entry name" value="PUTATIVE-RELATED"/>
    <property type="match status" value="1"/>
</dbReference>
<dbReference type="InterPro" id="IPR011611">
    <property type="entry name" value="PfkB_dom"/>
</dbReference>
<evidence type="ECO:0000313" key="5">
    <source>
        <dbReference type="EMBL" id="SDE07918.1"/>
    </source>
</evidence>
<dbReference type="PANTHER" id="PTHR43085">
    <property type="entry name" value="HEXOKINASE FAMILY MEMBER"/>
    <property type="match status" value="1"/>
</dbReference>
<dbReference type="GO" id="GO:0016301">
    <property type="term" value="F:kinase activity"/>
    <property type="evidence" value="ECO:0007669"/>
    <property type="project" value="UniProtKB-KW"/>
</dbReference>
<dbReference type="AlphaFoldDB" id="A0A1G6ZZ21"/>
<feature type="domain" description="Carbohydrate kinase PfkB" evidence="4">
    <location>
        <begin position="3"/>
        <end position="307"/>
    </location>
</feature>
<dbReference type="Proteomes" id="UP000198823">
    <property type="component" value="Unassembled WGS sequence"/>
</dbReference>
<evidence type="ECO:0000256" key="3">
    <source>
        <dbReference type="ARBA" id="ARBA00022777"/>
    </source>
</evidence>
<dbReference type="Gene3D" id="3.40.1190.20">
    <property type="match status" value="1"/>
</dbReference>
<organism evidence="5 6">
    <name type="scientific">Bhargavaea beijingensis</name>
    <dbReference type="NCBI Taxonomy" id="426756"/>
    <lineage>
        <taxon>Bacteria</taxon>
        <taxon>Bacillati</taxon>
        <taxon>Bacillota</taxon>
        <taxon>Bacilli</taxon>
        <taxon>Bacillales</taxon>
        <taxon>Caryophanaceae</taxon>
        <taxon>Bhargavaea</taxon>
    </lineage>
</organism>
<evidence type="ECO:0000313" key="6">
    <source>
        <dbReference type="Proteomes" id="UP000198823"/>
    </source>
</evidence>
<dbReference type="InterPro" id="IPR050306">
    <property type="entry name" value="PfkB_Carbo_kinase"/>
</dbReference>
<dbReference type="OrthoDB" id="9813569at2"/>
<dbReference type="Pfam" id="PF00294">
    <property type="entry name" value="PfkB"/>
    <property type="match status" value="1"/>
</dbReference>
<reference evidence="5 6" key="1">
    <citation type="submission" date="2016-10" db="EMBL/GenBank/DDBJ databases">
        <authorList>
            <person name="de Groot N.N."/>
        </authorList>
    </citation>
    <scope>NUCLEOTIDE SEQUENCE [LARGE SCALE GENOMIC DNA]</scope>
    <source>
        <strain evidence="5 6">CGMCC 1.6762</strain>
    </source>
</reference>
<dbReference type="SUPFAM" id="SSF53613">
    <property type="entry name" value="Ribokinase-like"/>
    <property type="match status" value="1"/>
</dbReference>
<keyword evidence="2" id="KW-0808">Transferase</keyword>
<proteinExistence type="inferred from homology"/>
<gene>
    <name evidence="5" type="ORF">SAMN04488126_103130</name>
</gene>
<dbReference type="CDD" id="cd01167">
    <property type="entry name" value="bac_FRK"/>
    <property type="match status" value="1"/>
</dbReference>
<dbReference type="STRING" id="426756.SAMN04488126_103130"/>
<protein>
    <submittedName>
        <fullName evidence="5">Sugar or nucleoside kinase, ribokinase family</fullName>
    </submittedName>
</protein>
<name>A0A1G6ZZ21_9BACL</name>
<evidence type="ECO:0000259" key="4">
    <source>
        <dbReference type="Pfam" id="PF00294"/>
    </source>
</evidence>
<dbReference type="RefSeq" id="WP_092094784.1">
    <property type="nucleotide sequence ID" value="NZ_FNAR01000003.1"/>
</dbReference>
<keyword evidence="3 5" id="KW-0418">Kinase</keyword>
<dbReference type="PROSITE" id="PS00583">
    <property type="entry name" value="PFKB_KINASES_1"/>
    <property type="match status" value="1"/>
</dbReference>
<evidence type="ECO:0000256" key="1">
    <source>
        <dbReference type="ARBA" id="ARBA00010688"/>
    </source>
</evidence>
<comment type="similarity">
    <text evidence="1">Belongs to the carbohydrate kinase PfkB family.</text>
</comment>
<dbReference type="InterPro" id="IPR002173">
    <property type="entry name" value="Carboh/pur_kinase_PfkB_CS"/>
</dbReference>